<keyword evidence="1" id="KW-0805">Transcription regulation</keyword>
<keyword evidence="7" id="KW-1185">Reference proteome</keyword>
<dbReference type="PANTHER" id="PTHR30185:SF18">
    <property type="entry name" value="TRANSCRIPTIONAL REGULATOR MTLR"/>
    <property type="match status" value="1"/>
</dbReference>
<dbReference type="InterPro" id="IPR013199">
    <property type="entry name" value="HTH_Mga_DNA-bd_dom"/>
</dbReference>
<keyword evidence="2" id="KW-0804">Transcription</keyword>
<protein>
    <recommendedName>
        <fullName evidence="8">Mga helix-turn-helix domain-containing protein</fullName>
    </recommendedName>
</protein>
<accession>A0A242CEV4</accession>
<evidence type="ECO:0000256" key="1">
    <source>
        <dbReference type="ARBA" id="ARBA00023015"/>
    </source>
</evidence>
<dbReference type="PANTHER" id="PTHR30185">
    <property type="entry name" value="CRYPTIC BETA-GLUCOSIDE BGL OPERON ANTITERMINATOR"/>
    <property type="match status" value="1"/>
</dbReference>
<evidence type="ECO:0000313" key="5">
    <source>
        <dbReference type="EMBL" id="MEI5993973.1"/>
    </source>
</evidence>
<dbReference type="Proteomes" id="UP000195139">
    <property type="component" value="Unassembled WGS sequence"/>
</dbReference>
<dbReference type="EMBL" id="NGLE01000002">
    <property type="protein sequence ID" value="OTO08450.1"/>
    <property type="molecule type" value="Genomic_DNA"/>
</dbReference>
<dbReference type="Pfam" id="PF05043">
    <property type="entry name" value="Mga"/>
    <property type="match status" value="1"/>
</dbReference>
<comment type="caution">
    <text evidence="6">The sequence shown here is derived from an EMBL/GenBank/DDBJ whole genome shotgun (WGS) entry which is preliminary data.</text>
</comment>
<gene>
    <name evidence="6" type="ORF">A5880_001450</name>
    <name evidence="5" type="ORF">A5880_001531</name>
</gene>
<evidence type="ECO:0000256" key="2">
    <source>
        <dbReference type="ARBA" id="ARBA00023163"/>
    </source>
</evidence>
<evidence type="ECO:0000313" key="7">
    <source>
        <dbReference type="Proteomes" id="UP000195139"/>
    </source>
</evidence>
<proteinExistence type="predicted"/>
<dbReference type="STRING" id="1834181.A5880_001450"/>
<dbReference type="RefSeq" id="WP_086330399.1">
    <property type="nucleotide sequence ID" value="NZ_NGLE02000001.1"/>
</dbReference>
<evidence type="ECO:0000259" key="4">
    <source>
        <dbReference type="Pfam" id="PF08280"/>
    </source>
</evidence>
<dbReference type="InterPro" id="IPR036388">
    <property type="entry name" value="WH-like_DNA-bd_sf"/>
</dbReference>
<dbReference type="InterPro" id="IPR007737">
    <property type="entry name" value="Mga_HTH"/>
</dbReference>
<dbReference type="OrthoDB" id="2174457at2"/>
<reference evidence="5 7" key="2">
    <citation type="submission" date="2018-07" db="EMBL/GenBank/DDBJ databases">
        <title>The Genome Sequence of Enterococcus sp. DIV0659b.</title>
        <authorList>
            <consortium name="The Broad Institute Genomics Platform"/>
            <consortium name="The Broad Institute Genomic Center for Infectious Diseases"/>
            <person name="Earl A."/>
            <person name="Manson A."/>
            <person name="Schwartman J."/>
            <person name="Gilmore M."/>
            <person name="Abouelleil A."/>
            <person name="Cao P."/>
            <person name="Chapman S."/>
            <person name="Cusick C."/>
            <person name="Shea T."/>
            <person name="Young S."/>
            <person name="Neafsey D."/>
            <person name="Nusbaum C."/>
            <person name="Birren B."/>
        </authorList>
    </citation>
    <scope>NUCLEOTIDE SEQUENCE [LARGE SCALE GENOMIC DNA]</scope>
    <source>
        <strain evidence="5 7">4G2_DIV0659</strain>
    </source>
</reference>
<evidence type="ECO:0000259" key="3">
    <source>
        <dbReference type="Pfam" id="PF05043"/>
    </source>
</evidence>
<feature type="domain" description="M protein trans-acting positive regulator (MGA) HTH" evidence="4">
    <location>
        <begin position="6"/>
        <end position="50"/>
    </location>
</feature>
<reference evidence="6" key="1">
    <citation type="submission" date="2017-05" db="EMBL/GenBank/DDBJ databases">
        <title>The Genome Sequence of Enterococcus sp. 4G2_DIV0659.</title>
        <authorList>
            <consortium name="The Broad Institute Genomics Platform"/>
            <consortium name="The Broad Institute Genomic Center for Infectious Diseases"/>
            <person name="Earl A."/>
            <person name="Manson A."/>
            <person name="Schwartman J."/>
            <person name="Gilmore M."/>
            <person name="Abouelleil A."/>
            <person name="Cao P."/>
            <person name="Chapman S."/>
            <person name="Cusick C."/>
            <person name="Shea T."/>
            <person name="Young S."/>
            <person name="Neafsey D."/>
            <person name="Nusbaum C."/>
            <person name="Birren B."/>
        </authorList>
    </citation>
    <scope>NUCLEOTIDE SEQUENCE [LARGE SCALE GENOMIC DNA]</scope>
    <source>
        <strain evidence="6">4G2_DIV0659</strain>
    </source>
</reference>
<sequence>MKEFITEQDNNKIQVLDFLINENKSVNMAEICSATQLSYKTVRSVIDSFEENTHIDKKNLEIYYNKVGKVESVKLSNSSHVDVSFFYLEKSILFIMIKELFLKGRIDNKYICETYYISMTTCARYKKKLRSLLESFGLEMTSSGELTSEEYRIRNFFIHVFSNASSNWIFSQEAYHFLEHSLESQFPTLVHMDSAQKELMRLLLYITIKRNSQGNILAKESELDIYTQGKLSKIYENVSTYVNKHFPYFENKESEILYLFVSMFRIQIIRANSKNEENELKVVIKDRPDFDEICDSLTESIITTFFQKDKEYFSFIRSNVTLFLVYATASFYDTRRFFYVYEEEIFVKRNTYEEQMYQKVFEIVERWENEHKGFSTVLEIQGEQNQTSFKRQVYLLVYSLLCRIKPVQHKEKVKIYVQNSKVYIADIIRRKIEKLFSDKITILDTYSSDVDIFVTDKEYKTMNESGNKVFVQTFSDSYAIHRLIEAVDNEILKKLDSEPFDD</sequence>
<dbReference type="Gene3D" id="1.10.10.10">
    <property type="entry name" value="Winged helix-like DNA-binding domain superfamily/Winged helix DNA-binding domain"/>
    <property type="match status" value="1"/>
</dbReference>
<organism evidence="6">
    <name type="scientific">Candidatus Enterococcus mansonii</name>
    <dbReference type="NCBI Taxonomy" id="1834181"/>
    <lineage>
        <taxon>Bacteria</taxon>
        <taxon>Bacillati</taxon>
        <taxon>Bacillota</taxon>
        <taxon>Bacilli</taxon>
        <taxon>Lactobacillales</taxon>
        <taxon>Enterococcaceae</taxon>
        <taxon>Enterococcus</taxon>
    </lineage>
</organism>
<evidence type="ECO:0000313" key="6">
    <source>
        <dbReference type="EMBL" id="OTO08450.1"/>
    </source>
</evidence>
<dbReference type="Pfam" id="PF08280">
    <property type="entry name" value="HTH_Mga"/>
    <property type="match status" value="1"/>
</dbReference>
<dbReference type="EMBL" id="NGLE02000001">
    <property type="protein sequence ID" value="MEI5993973.1"/>
    <property type="molecule type" value="Genomic_DNA"/>
</dbReference>
<evidence type="ECO:0008006" key="8">
    <source>
        <dbReference type="Google" id="ProtNLM"/>
    </source>
</evidence>
<feature type="domain" description="Mga helix-turn-helix" evidence="3">
    <location>
        <begin position="79"/>
        <end position="161"/>
    </location>
</feature>
<name>A0A242CEV4_9ENTE</name>
<dbReference type="AlphaFoldDB" id="A0A242CEV4"/>
<dbReference type="InterPro" id="IPR050661">
    <property type="entry name" value="BglG_antiterminators"/>
</dbReference>